<dbReference type="EMBL" id="QKYT01000045">
    <property type="protein sequence ID" value="RIA96385.1"/>
    <property type="molecule type" value="Genomic_DNA"/>
</dbReference>
<proteinExistence type="predicted"/>
<feature type="non-terminal residue" evidence="1">
    <location>
        <position position="1"/>
    </location>
</feature>
<accession>A0A397TIS0</accession>
<sequence length="104" mass="11754">ILTEHVNSITSNDIAALMEDESFFSTYQLVRSIWKPIKECINLLEANEATLANCFIHFIKLACAIYRLPSKGLKNNAFHKVTLAAIEIWQGLGHIHKESEELIA</sequence>
<evidence type="ECO:0000313" key="1">
    <source>
        <dbReference type="EMBL" id="RIA96385.1"/>
    </source>
</evidence>
<protein>
    <submittedName>
        <fullName evidence="1">Uncharacterized protein</fullName>
    </submittedName>
</protein>
<gene>
    <name evidence="1" type="ORF">C1645_815401</name>
</gene>
<comment type="caution">
    <text evidence="1">The sequence shown here is derived from an EMBL/GenBank/DDBJ whole genome shotgun (WGS) entry which is preliminary data.</text>
</comment>
<dbReference type="AlphaFoldDB" id="A0A397TIS0"/>
<dbReference type="STRING" id="658196.A0A397TIS0"/>
<name>A0A397TIS0_9GLOM</name>
<keyword evidence="2" id="KW-1185">Reference proteome</keyword>
<dbReference type="OrthoDB" id="2445776at2759"/>
<evidence type="ECO:0000313" key="2">
    <source>
        <dbReference type="Proteomes" id="UP000265703"/>
    </source>
</evidence>
<organism evidence="1 2">
    <name type="scientific">Glomus cerebriforme</name>
    <dbReference type="NCBI Taxonomy" id="658196"/>
    <lineage>
        <taxon>Eukaryota</taxon>
        <taxon>Fungi</taxon>
        <taxon>Fungi incertae sedis</taxon>
        <taxon>Mucoromycota</taxon>
        <taxon>Glomeromycotina</taxon>
        <taxon>Glomeromycetes</taxon>
        <taxon>Glomerales</taxon>
        <taxon>Glomeraceae</taxon>
        <taxon>Glomus</taxon>
    </lineage>
</organism>
<dbReference type="Proteomes" id="UP000265703">
    <property type="component" value="Unassembled WGS sequence"/>
</dbReference>
<reference evidence="1 2" key="1">
    <citation type="submission" date="2018-06" db="EMBL/GenBank/DDBJ databases">
        <title>Comparative genomics reveals the genomic features of Rhizophagus irregularis, R. cerebriforme, R. diaphanum and Gigaspora rosea, and their symbiotic lifestyle signature.</title>
        <authorList>
            <person name="Morin E."/>
            <person name="San Clemente H."/>
            <person name="Chen E.C.H."/>
            <person name="De La Providencia I."/>
            <person name="Hainaut M."/>
            <person name="Kuo A."/>
            <person name="Kohler A."/>
            <person name="Murat C."/>
            <person name="Tang N."/>
            <person name="Roy S."/>
            <person name="Loubradou J."/>
            <person name="Henrissat B."/>
            <person name="Grigoriev I.V."/>
            <person name="Corradi N."/>
            <person name="Roux C."/>
            <person name="Martin F.M."/>
        </authorList>
    </citation>
    <scope>NUCLEOTIDE SEQUENCE [LARGE SCALE GENOMIC DNA]</scope>
    <source>
        <strain evidence="1 2">DAOM 227022</strain>
    </source>
</reference>